<dbReference type="PANTHER" id="PTHR36181">
    <property type="entry name" value="INTRON-ENCODED ENDONUCLEASE AI3-RELATED"/>
    <property type="match status" value="1"/>
</dbReference>
<evidence type="ECO:0000259" key="1">
    <source>
        <dbReference type="Pfam" id="PF00961"/>
    </source>
</evidence>
<proteinExistence type="predicted"/>
<name>D3IZV4_HELSJ</name>
<reference evidence="2" key="1">
    <citation type="submission" date="2009-06" db="EMBL/GenBank/DDBJ databases">
        <authorList>
            <person name="Pombert J.-F."/>
            <person name="Keeling P."/>
        </authorList>
    </citation>
    <scope>NUCLEOTIDE SEQUENCE</scope>
    <source>
        <strain evidence="2">ATCC 50920</strain>
    </source>
</reference>
<gene>
    <name evidence="2" type="primary">orf160a</name>
</gene>
<dbReference type="InterPro" id="IPR027434">
    <property type="entry name" value="Homing_endonucl"/>
</dbReference>
<protein>
    <submittedName>
        <fullName evidence="2">Putative LAGLIDADG homing endonuclease</fullName>
    </submittedName>
</protein>
<dbReference type="GeneID" id="12486997"/>
<accession>D3IZV4</accession>
<evidence type="ECO:0000313" key="2">
    <source>
        <dbReference type="EMBL" id="ACT36196.1"/>
    </source>
</evidence>
<keyword evidence="2" id="KW-0540">Nuclease</keyword>
<dbReference type="RefSeq" id="YP_006280954.1">
    <property type="nucleotide sequence ID" value="NC_017841.1"/>
</dbReference>
<keyword evidence="2" id="KW-0496">Mitochondrion</keyword>
<geneLocation type="mitochondrion" evidence="2"/>
<dbReference type="Gene3D" id="3.10.28.10">
    <property type="entry name" value="Homing endonucleases"/>
    <property type="match status" value="1"/>
</dbReference>
<dbReference type="InterPro" id="IPR051289">
    <property type="entry name" value="LAGLIDADG_Endonuclease"/>
</dbReference>
<dbReference type="EMBL" id="GQ339576">
    <property type="protein sequence ID" value="ACT36196.1"/>
    <property type="molecule type" value="Genomic_DNA"/>
</dbReference>
<dbReference type="PANTHER" id="PTHR36181:SF2">
    <property type="entry name" value="INTRON-ENCODED ENDONUCLEASE AI3-RELATED"/>
    <property type="match status" value="1"/>
</dbReference>
<keyword evidence="2" id="KW-0255">Endonuclease</keyword>
<dbReference type="Pfam" id="PF00961">
    <property type="entry name" value="LAGLIDADG_1"/>
    <property type="match status" value="1"/>
</dbReference>
<organism evidence="2">
    <name type="scientific">Helicosporidium sp. subsp. Simulium jonesii</name>
    <name type="common">Green alga</name>
    <dbReference type="NCBI Taxonomy" id="145475"/>
    <lineage>
        <taxon>Eukaryota</taxon>
        <taxon>Viridiplantae</taxon>
        <taxon>Chlorophyta</taxon>
        <taxon>core chlorophytes</taxon>
        <taxon>Trebouxiophyceae</taxon>
        <taxon>Chlorellales</taxon>
        <taxon>Chlorellaceae</taxon>
        <taxon>Helicosporidium</taxon>
    </lineage>
</organism>
<dbReference type="GO" id="GO:0004519">
    <property type="term" value="F:endonuclease activity"/>
    <property type="evidence" value="ECO:0007669"/>
    <property type="project" value="UniProtKB-KW"/>
</dbReference>
<dbReference type="InterPro" id="IPR004860">
    <property type="entry name" value="LAGLIDADG_dom"/>
</dbReference>
<dbReference type="SUPFAM" id="SSF55608">
    <property type="entry name" value="Homing endonucleases"/>
    <property type="match status" value="1"/>
</dbReference>
<dbReference type="AlphaFoldDB" id="D3IZV4"/>
<reference evidence="2" key="2">
    <citation type="journal article" date="2010" name="PLoS ONE">
        <title>The mitochondrial genome of the entomoparasitic green alga helicosporidium.</title>
        <authorList>
            <person name="Pombert J.F."/>
            <person name="Keeling P.J."/>
        </authorList>
    </citation>
    <scope>NUCLEOTIDE SEQUENCE</scope>
    <source>
        <strain evidence="2">ATCC 50920</strain>
    </source>
</reference>
<dbReference type="GO" id="GO:0005739">
    <property type="term" value="C:mitochondrion"/>
    <property type="evidence" value="ECO:0007669"/>
    <property type="project" value="UniProtKB-ARBA"/>
</dbReference>
<sequence length="160" mass="18997">MKLNNNWVLGLMETNIRFNISLNSVQRKTPYNKYFIASQFIEYTPIFTLTLNSCDLKILYSIKKIFHCGFISKTSYKSQLKISNINHIYSYVLPFFEKNHLLSKKRIDFEKFRKIILILSNANNNDNIVDYNKLNKLTYDLIKSNIELDLELLKNTIDIR</sequence>
<feature type="domain" description="Homing endonuclease LAGLIDADG" evidence="1">
    <location>
        <begin position="10"/>
        <end position="116"/>
    </location>
</feature>
<keyword evidence="2" id="KW-0378">Hydrolase</keyword>